<dbReference type="OrthoDB" id="3250682at2759"/>
<sequence>MGVPNTAQLHYIEVMCESVLQGMYTVLVVVVIWLLCQPRPMPTIHRIMFSISIVMWMISSAHVGLLIQQVTQTVTPVRNAQAQLSIATIQFMLADLIMIWRVWVVWGGNYLVALLPTILMLVAAGLRFDGAATILTFAARPHIADVAAALIASNVLLCTLLIAGRIWYLQWQMSKILDRSPPHQLNKGYNGVLMLIIESGALYAVAQLLALILDDVHSPGVHAVLDMQLPLAGMLPTLIVVVVHFDLVPGTHATETYNNTTSIRFGGQNNPEATTRAQMSPHSRQKPAVMLDLSPTMRVREKSS</sequence>
<gene>
    <name evidence="3" type="ORF">GALMADRAFT_265018</name>
</gene>
<proteinExistence type="predicted"/>
<accession>A0A067TFQ0</accession>
<keyword evidence="2" id="KW-0472">Membrane</keyword>
<reference evidence="4" key="1">
    <citation type="journal article" date="2014" name="Proc. Natl. Acad. Sci. U.S.A.">
        <title>Extensive sampling of basidiomycete genomes demonstrates inadequacy of the white-rot/brown-rot paradigm for wood decay fungi.</title>
        <authorList>
            <person name="Riley R."/>
            <person name="Salamov A.A."/>
            <person name="Brown D.W."/>
            <person name="Nagy L.G."/>
            <person name="Floudas D."/>
            <person name="Held B.W."/>
            <person name="Levasseur A."/>
            <person name="Lombard V."/>
            <person name="Morin E."/>
            <person name="Otillar R."/>
            <person name="Lindquist E.A."/>
            <person name="Sun H."/>
            <person name="LaButti K.M."/>
            <person name="Schmutz J."/>
            <person name="Jabbour D."/>
            <person name="Luo H."/>
            <person name="Baker S.E."/>
            <person name="Pisabarro A.G."/>
            <person name="Walton J.D."/>
            <person name="Blanchette R.A."/>
            <person name="Henrissat B."/>
            <person name="Martin F."/>
            <person name="Cullen D."/>
            <person name="Hibbett D.S."/>
            <person name="Grigoriev I.V."/>
        </authorList>
    </citation>
    <scope>NUCLEOTIDE SEQUENCE [LARGE SCALE GENOMIC DNA]</scope>
    <source>
        <strain evidence="4">CBS 339.88</strain>
    </source>
</reference>
<dbReference type="HOGENOM" id="CLU_044614_3_1_1"/>
<name>A0A067TFQ0_GALM3</name>
<evidence type="ECO:0000313" key="4">
    <source>
        <dbReference type="Proteomes" id="UP000027222"/>
    </source>
</evidence>
<evidence type="ECO:0000256" key="1">
    <source>
        <dbReference type="SAM" id="MobiDB-lite"/>
    </source>
</evidence>
<feature type="region of interest" description="Disordered" evidence="1">
    <location>
        <begin position="261"/>
        <end position="290"/>
    </location>
</feature>
<keyword evidence="2" id="KW-1133">Transmembrane helix</keyword>
<feature type="transmembrane region" description="Helical" evidence="2">
    <location>
        <begin position="110"/>
        <end position="128"/>
    </location>
</feature>
<feature type="transmembrane region" description="Helical" evidence="2">
    <location>
        <begin position="229"/>
        <end position="248"/>
    </location>
</feature>
<feature type="compositionally biased region" description="Polar residues" evidence="1">
    <location>
        <begin position="261"/>
        <end position="282"/>
    </location>
</feature>
<dbReference type="Proteomes" id="UP000027222">
    <property type="component" value="Unassembled WGS sequence"/>
</dbReference>
<keyword evidence="2" id="KW-0812">Transmembrane</keyword>
<keyword evidence="4" id="KW-1185">Reference proteome</keyword>
<feature type="transmembrane region" description="Helical" evidence="2">
    <location>
        <begin position="19"/>
        <end position="36"/>
    </location>
</feature>
<dbReference type="AlphaFoldDB" id="A0A067TFQ0"/>
<evidence type="ECO:0000313" key="3">
    <source>
        <dbReference type="EMBL" id="KDR81192.1"/>
    </source>
</evidence>
<protein>
    <submittedName>
        <fullName evidence="3">Uncharacterized protein</fullName>
    </submittedName>
</protein>
<feature type="transmembrane region" description="Helical" evidence="2">
    <location>
        <begin position="48"/>
        <end position="70"/>
    </location>
</feature>
<dbReference type="EMBL" id="KL142371">
    <property type="protein sequence ID" value="KDR81192.1"/>
    <property type="molecule type" value="Genomic_DNA"/>
</dbReference>
<feature type="transmembrane region" description="Helical" evidence="2">
    <location>
        <begin position="189"/>
        <end position="209"/>
    </location>
</feature>
<feature type="transmembrane region" description="Helical" evidence="2">
    <location>
        <begin position="148"/>
        <end position="168"/>
    </location>
</feature>
<evidence type="ECO:0000256" key="2">
    <source>
        <dbReference type="SAM" id="Phobius"/>
    </source>
</evidence>
<organism evidence="3 4">
    <name type="scientific">Galerina marginata (strain CBS 339.88)</name>
    <dbReference type="NCBI Taxonomy" id="685588"/>
    <lineage>
        <taxon>Eukaryota</taxon>
        <taxon>Fungi</taxon>
        <taxon>Dikarya</taxon>
        <taxon>Basidiomycota</taxon>
        <taxon>Agaricomycotina</taxon>
        <taxon>Agaricomycetes</taxon>
        <taxon>Agaricomycetidae</taxon>
        <taxon>Agaricales</taxon>
        <taxon>Agaricineae</taxon>
        <taxon>Strophariaceae</taxon>
        <taxon>Galerina</taxon>
    </lineage>
</organism>